<dbReference type="InterPro" id="IPR000719">
    <property type="entry name" value="Prot_kinase_dom"/>
</dbReference>
<keyword evidence="2" id="KW-0808">Transferase</keyword>
<evidence type="ECO:0000313" key="8">
    <source>
        <dbReference type="Proteomes" id="UP000193411"/>
    </source>
</evidence>
<dbReference type="SMART" id="SM00220">
    <property type="entry name" value="S_TKc"/>
    <property type="match status" value="1"/>
</dbReference>
<keyword evidence="1" id="KW-0723">Serine/threonine-protein kinase</keyword>
<organism evidence="7 8">
    <name type="scientific">Catenaria anguillulae PL171</name>
    <dbReference type="NCBI Taxonomy" id="765915"/>
    <lineage>
        <taxon>Eukaryota</taxon>
        <taxon>Fungi</taxon>
        <taxon>Fungi incertae sedis</taxon>
        <taxon>Blastocladiomycota</taxon>
        <taxon>Blastocladiomycetes</taxon>
        <taxon>Blastocladiales</taxon>
        <taxon>Catenariaceae</taxon>
        <taxon>Catenaria</taxon>
    </lineage>
</organism>
<accession>A0A1Y2I2S4</accession>
<reference evidence="7 8" key="1">
    <citation type="submission" date="2016-07" db="EMBL/GenBank/DDBJ databases">
        <title>Pervasive Adenine N6-methylation of Active Genes in Fungi.</title>
        <authorList>
            <consortium name="DOE Joint Genome Institute"/>
            <person name="Mondo S.J."/>
            <person name="Dannebaum R.O."/>
            <person name="Kuo R.C."/>
            <person name="Labutti K."/>
            <person name="Haridas S."/>
            <person name="Kuo A."/>
            <person name="Salamov A."/>
            <person name="Ahrendt S.R."/>
            <person name="Lipzen A."/>
            <person name="Sullivan W."/>
            <person name="Andreopoulos W.B."/>
            <person name="Clum A."/>
            <person name="Lindquist E."/>
            <person name="Daum C."/>
            <person name="Ramamoorthy G.K."/>
            <person name="Gryganskyi A."/>
            <person name="Culley D."/>
            <person name="Magnuson J.K."/>
            <person name="James T.Y."/>
            <person name="O'Malley M.A."/>
            <person name="Stajich J.E."/>
            <person name="Spatafora J.W."/>
            <person name="Visel A."/>
            <person name="Grigoriev I.V."/>
        </authorList>
    </citation>
    <scope>NUCLEOTIDE SEQUENCE [LARGE SCALE GENOMIC DNA]</scope>
    <source>
        <strain evidence="7 8">PL171</strain>
    </source>
</reference>
<dbReference type="EMBL" id="MCFL01000001">
    <property type="protein sequence ID" value="ORZ41156.1"/>
    <property type="molecule type" value="Genomic_DNA"/>
</dbReference>
<dbReference type="GO" id="GO:0004674">
    <property type="term" value="F:protein serine/threonine kinase activity"/>
    <property type="evidence" value="ECO:0007669"/>
    <property type="project" value="UniProtKB-KW"/>
</dbReference>
<dbReference type="Proteomes" id="UP000193411">
    <property type="component" value="Unassembled WGS sequence"/>
</dbReference>
<name>A0A1Y2I2S4_9FUNG</name>
<keyword evidence="5" id="KW-0067">ATP-binding</keyword>
<dbReference type="Gene3D" id="1.10.510.10">
    <property type="entry name" value="Transferase(Phosphotransferase) domain 1"/>
    <property type="match status" value="1"/>
</dbReference>
<dbReference type="STRING" id="765915.A0A1Y2I2S4"/>
<proteinExistence type="predicted"/>
<evidence type="ECO:0000259" key="6">
    <source>
        <dbReference type="PROSITE" id="PS50011"/>
    </source>
</evidence>
<evidence type="ECO:0000256" key="4">
    <source>
        <dbReference type="ARBA" id="ARBA00022777"/>
    </source>
</evidence>
<dbReference type="PANTHER" id="PTHR11584">
    <property type="entry name" value="SERINE/THREONINE PROTEIN KINASE"/>
    <property type="match status" value="1"/>
</dbReference>
<evidence type="ECO:0000256" key="3">
    <source>
        <dbReference type="ARBA" id="ARBA00022741"/>
    </source>
</evidence>
<evidence type="ECO:0000256" key="5">
    <source>
        <dbReference type="ARBA" id="ARBA00022840"/>
    </source>
</evidence>
<evidence type="ECO:0000313" key="7">
    <source>
        <dbReference type="EMBL" id="ORZ41156.1"/>
    </source>
</evidence>
<keyword evidence="8" id="KW-1185">Reference proteome</keyword>
<dbReference type="GO" id="GO:0005524">
    <property type="term" value="F:ATP binding"/>
    <property type="evidence" value="ECO:0007669"/>
    <property type="project" value="UniProtKB-KW"/>
</dbReference>
<dbReference type="PANTHER" id="PTHR11584:SF369">
    <property type="entry name" value="MITOGEN-ACTIVATED PROTEIN KINASE KINASE KINASE 19-RELATED"/>
    <property type="match status" value="1"/>
</dbReference>
<feature type="domain" description="Protein kinase" evidence="6">
    <location>
        <begin position="1"/>
        <end position="166"/>
    </location>
</feature>
<sequence length="166" mass="18478">LSLITHPNIISYFGSHVVGESAFLFMELCNQGTLTDWLRRNGPVRDLGLLAVWIAHVANGLWFIHRNGVVHRDVKPSNIMIRDNVLKLADFSSAKLHGLCCQKVHDTQMAGSPSYMAPEVITGGQSKSSVVGAQDIWSFGCVIYEMVTGKQPFEEVDNVWSLYFLL</sequence>
<gene>
    <name evidence="7" type="ORF">BCR44DRAFT_104951</name>
</gene>
<evidence type="ECO:0000256" key="1">
    <source>
        <dbReference type="ARBA" id="ARBA00022527"/>
    </source>
</evidence>
<dbReference type="AlphaFoldDB" id="A0A1Y2I2S4"/>
<dbReference type="PROSITE" id="PS50011">
    <property type="entry name" value="PROTEIN_KINASE_DOM"/>
    <property type="match status" value="1"/>
</dbReference>
<dbReference type="PROSITE" id="PS00108">
    <property type="entry name" value="PROTEIN_KINASE_ST"/>
    <property type="match status" value="1"/>
</dbReference>
<keyword evidence="4 7" id="KW-0418">Kinase</keyword>
<feature type="non-terminal residue" evidence="7">
    <location>
        <position position="1"/>
    </location>
</feature>
<dbReference type="InterPro" id="IPR008271">
    <property type="entry name" value="Ser/Thr_kinase_AS"/>
</dbReference>
<comment type="caution">
    <text evidence="7">The sequence shown here is derived from an EMBL/GenBank/DDBJ whole genome shotgun (WGS) entry which is preliminary data.</text>
</comment>
<dbReference type="InterPro" id="IPR011009">
    <property type="entry name" value="Kinase-like_dom_sf"/>
</dbReference>
<feature type="non-terminal residue" evidence="7">
    <location>
        <position position="166"/>
    </location>
</feature>
<protein>
    <submittedName>
        <fullName evidence="7">Kinase-like domain-containing protein</fullName>
    </submittedName>
</protein>
<dbReference type="SUPFAM" id="SSF56112">
    <property type="entry name" value="Protein kinase-like (PK-like)"/>
    <property type="match status" value="1"/>
</dbReference>
<evidence type="ECO:0000256" key="2">
    <source>
        <dbReference type="ARBA" id="ARBA00022679"/>
    </source>
</evidence>
<dbReference type="Pfam" id="PF00069">
    <property type="entry name" value="Pkinase"/>
    <property type="match status" value="1"/>
</dbReference>
<dbReference type="OrthoDB" id="1043025at2759"/>
<keyword evidence="3" id="KW-0547">Nucleotide-binding</keyword>